<sequence>MNIVKGVADLIRRTSGGSTGESSSGIQHERFSPPPPKIRYSEVGDQAVLNTLWERYESITDKVEKRKLFHVFLKQFLIVFKNWEPVGGHQLSEASSTTVQPAEDLLHYDDIVVGCSAGHPAELILTLIEEITRLTTFVTESKFIFILLCSSLVIDRLLKVGTSEAFLVLDALNIVIRSMHNCRVFGYYGGIQKLTALMKELLRVIRRLSMKELWIDISLQCLTLRTLRLALSENPRGQNHFKSIGGLEVLLDGLGVPSTNVLLMENDTHVDMKRGDNPLPQILQLHVLSLEVLRDAVYPLYCILLNLKNLTFHASQAFISLIKLLIFVQFGIS</sequence>
<reference evidence="2" key="1">
    <citation type="journal article" date="2023" name="G3 (Bethesda)">
        <title>Genome assembly and association tests identify interacting loci associated with vigor, precocity, and sex in interspecific pistachio rootstocks.</title>
        <authorList>
            <person name="Palmer W."/>
            <person name="Jacygrad E."/>
            <person name="Sagayaradj S."/>
            <person name="Cavanaugh K."/>
            <person name="Han R."/>
            <person name="Bertier L."/>
            <person name="Beede B."/>
            <person name="Kafkas S."/>
            <person name="Golino D."/>
            <person name="Preece J."/>
            <person name="Michelmore R."/>
        </authorList>
    </citation>
    <scope>NUCLEOTIDE SEQUENCE [LARGE SCALE GENOMIC DNA]</scope>
</reference>
<evidence type="ECO:0000313" key="2">
    <source>
        <dbReference type="Proteomes" id="UP001163603"/>
    </source>
</evidence>
<gene>
    <name evidence="1" type="ORF">Pint_08501</name>
</gene>
<dbReference type="Proteomes" id="UP001163603">
    <property type="component" value="Chromosome 10"/>
</dbReference>
<organism evidence="1 2">
    <name type="scientific">Pistacia integerrima</name>
    <dbReference type="NCBI Taxonomy" id="434235"/>
    <lineage>
        <taxon>Eukaryota</taxon>
        <taxon>Viridiplantae</taxon>
        <taxon>Streptophyta</taxon>
        <taxon>Embryophyta</taxon>
        <taxon>Tracheophyta</taxon>
        <taxon>Spermatophyta</taxon>
        <taxon>Magnoliopsida</taxon>
        <taxon>eudicotyledons</taxon>
        <taxon>Gunneridae</taxon>
        <taxon>Pentapetalae</taxon>
        <taxon>rosids</taxon>
        <taxon>malvids</taxon>
        <taxon>Sapindales</taxon>
        <taxon>Anacardiaceae</taxon>
        <taxon>Pistacia</taxon>
    </lineage>
</organism>
<name>A0ACC0XYA5_9ROSI</name>
<evidence type="ECO:0000313" key="1">
    <source>
        <dbReference type="EMBL" id="KAJ0026217.1"/>
    </source>
</evidence>
<dbReference type="EMBL" id="CM047745">
    <property type="protein sequence ID" value="KAJ0026217.1"/>
    <property type="molecule type" value="Genomic_DNA"/>
</dbReference>
<protein>
    <submittedName>
        <fullName evidence="1">Uncharacterized protein</fullName>
    </submittedName>
</protein>
<keyword evidence="2" id="KW-1185">Reference proteome</keyword>
<comment type="caution">
    <text evidence="1">The sequence shown here is derived from an EMBL/GenBank/DDBJ whole genome shotgun (WGS) entry which is preliminary data.</text>
</comment>
<proteinExistence type="predicted"/>
<accession>A0ACC0XYA5</accession>